<proteinExistence type="predicted"/>
<reference evidence="1" key="1">
    <citation type="submission" date="2018-11" db="EMBL/GenBank/DDBJ databases">
        <authorList>
            <person name="Grassa J C."/>
        </authorList>
    </citation>
    <scope>NUCLEOTIDE SEQUENCE [LARGE SCALE GENOMIC DNA]</scope>
</reference>
<sequence>MPACLWMMLRHMKNTIEKSLTMSKKGTTRMPPQRVQAPLMMLFPTLKNSLILTMMTMMSWT</sequence>
<reference evidence="1" key="2">
    <citation type="submission" date="2021-03" db="UniProtKB">
        <authorList>
            <consortium name="EnsemblPlants"/>
        </authorList>
    </citation>
    <scope>IDENTIFICATION</scope>
</reference>
<organism evidence="1 2">
    <name type="scientific">Cannabis sativa</name>
    <name type="common">Hemp</name>
    <name type="synonym">Marijuana</name>
    <dbReference type="NCBI Taxonomy" id="3483"/>
    <lineage>
        <taxon>Eukaryota</taxon>
        <taxon>Viridiplantae</taxon>
        <taxon>Streptophyta</taxon>
        <taxon>Embryophyta</taxon>
        <taxon>Tracheophyta</taxon>
        <taxon>Spermatophyta</taxon>
        <taxon>Magnoliopsida</taxon>
        <taxon>eudicotyledons</taxon>
        <taxon>Gunneridae</taxon>
        <taxon>Pentapetalae</taxon>
        <taxon>rosids</taxon>
        <taxon>fabids</taxon>
        <taxon>Rosales</taxon>
        <taxon>Cannabaceae</taxon>
        <taxon>Cannabis</taxon>
    </lineage>
</organism>
<protein>
    <submittedName>
        <fullName evidence="1">Uncharacterized protein</fullName>
    </submittedName>
</protein>
<dbReference type="Proteomes" id="UP000596661">
    <property type="component" value="Chromosome 2"/>
</dbReference>
<accession>A0A803R4P9</accession>
<dbReference type="EMBL" id="UZAU01000128">
    <property type="status" value="NOT_ANNOTATED_CDS"/>
    <property type="molecule type" value="Genomic_DNA"/>
</dbReference>
<name>A0A803R4P9_CANSA</name>
<dbReference type="Gramene" id="novel_model_506_5bd9a17a.3.5bd9b134">
    <property type="protein sequence ID" value="cds.novel_model_506_5bd9a17a.3.5bd9b134"/>
    <property type="gene ID" value="novel_gene_298_5bd9a17a"/>
</dbReference>
<keyword evidence="2" id="KW-1185">Reference proteome</keyword>
<gene>
    <name evidence="1" type="primary">LOC115706080</name>
</gene>
<evidence type="ECO:0000313" key="2">
    <source>
        <dbReference type="Proteomes" id="UP000596661"/>
    </source>
</evidence>
<evidence type="ECO:0000313" key="1">
    <source>
        <dbReference type="EnsemblPlants" id="cds.novel_model_506_5bd9a17a.3.5bd9b134"/>
    </source>
</evidence>
<dbReference type="EnsemblPlants" id="novel_model_506_5bd9a17a.3.5bd9b134">
    <property type="protein sequence ID" value="cds.novel_model_506_5bd9a17a.3.5bd9b134"/>
    <property type="gene ID" value="novel_gene_298_5bd9a17a"/>
</dbReference>
<dbReference type="AlphaFoldDB" id="A0A803R4P9"/>